<dbReference type="InterPro" id="IPR036291">
    <property type="entry name" value="NAD(P)-bd_dom_sf"/>
</dbReference>
<dbReference type="SUPFAM" id="SSF51735">
    <property type="entry name" value="NAD(P)-binding Rossmann-fold domains"/>
    <property type="match status" value="1"/>
</dbReference>
<dbReference type="AlphaFoldDB" id="A0A6J6VN21"/>
<reference evidence="3" key="1">
    <citation type="submission" date="2020-05" db="EMBL/GenBank/DDBJ databases">
        <authorList>
            <person name="Chiriac C."/>
            <person name="Salcher M."/>
            <person name="Ghai R."/>
            <person name="Kavagutti S V."/>
        </authorList>
    </citation>
    <scope>NUCLEOTIDE SEQUENCE</scope>
</reference>
<dbReference type="Pfam" id="PF01370">
    <property type="entry name" value="Epimerase"/>
    <property type="match status" value="1"/>
</dbReference>
<gene>
    <name evidence="3" type="ORF">UFOPK2925_00354</name>
</gene>
<sequence length="272" mass="28974">MKTLVVGGAGYIGSIVASELVEAGHDVSVLDDLSRGTAQVEGTTFYEASLLDPESLDGVLANGFDVVLHFAALALVPESVAEPELYFRVNVGGTLNLLEAMNAHDIKRIVFSSTCAVYGEPATVPITEQFPNNPTNSYGASKLAVDHLLTAWTTARNSSAVSLRYFNVAGAAHGLGEHHEPETHIIAIEATSTPGRRIYNLGNGAGFSVREVIETAERVTGRSIPVVESGRRAGDPAQLISASDLIRSELGWVPLYPELEGMIADAWEHRGH</sequence>
<comment type="similarity">
    <text evidence="1">Belongs to the NAD(P)-dependent epimerase/dehydratase family.</text>
</comment>
<dbReference type="InterPro" id="IPR001509">
    <property type="entry name" value="Epimerase_deHydtase"/>
</dbReference>
<feature type="domain" description="NAD-dependent epimerase/dehydratase" evidence="2">
    <location>
        <begin position="4"/>
        <end position="187"/>
    </location>
</feature>
<proteinExistence type="inferred from homology"/>
<organism evidence="3">
    <name type="scientific">freshwater metagenome</name>
    <dbReference type="NCBI Taxonomy" id="449393"/>
    <lineage>
        <taxon>unclassified sequences</taxon>
        <taxon>metagenomes</taxon>
        <taxon>ecological metagenomes</taxon>
    </lineage>
</organism>
<accession>A0A6J6VN21</accession>
<dbReference type="PANTHER" id="PTHR43725">
    <property type="entry name" value="UDP-GLUCOSE 4-EPIMERASE"/>
    <property type="match status" value="1"/>
</dbReference>
<dbReference type="Gene3D" id="3.90.25.10">
    <property type="entry name" value="UDP-galactose 4-epimerase, domain 1"/>
    <property type="match status" value="2"/>
</dbReference>
<evidence type="ECO:0000259" key="2">
    <source>
        <dbReference type="Pfam" id="PF01370"/>
    </source>
</evidence>
<dbReference type="Gene3D" id="3.40.50.720">
    <property type="entry name" value="NAD(P)-binding Rossmann-like Domain"/>
    <property type="match status" value="2"/>
</dbReference>
<evidence type="ECO:0000256" key="1">
    <source>
        <dbReference type="ARBA" id="ARBA00007637"/>
    </source>
</evidence>
<name>A0A6J6VN21_9ZZZZ</name>
<evidence type="ECO:0000313" key="3">
    <source>
        <dbReference type="EMBL" id="CAB4772473.1"/>
    </source>
</evidence>
<dbReference type="EMBL" id="CAEZZU010000031">
    <property type="protein sequence ID" value="CAB4772473.1"/>
    <property type="molecule type" value="Genomic_DNA"/>
</dbReference>
<protein>
    <submittedName>
        <fullName evidence="3">Unannotated protein</fullName>
    </submittedName>
</protein>
<dbReference type="PANTHER" id="PTHR43725:SF53">
    <property type="entry name" value="UDP-ARABINOSE 4-EPIMERASE 1"/>
    <property type="match status" value="1"/>
</dbReference>
<dbReference type="GO" id="GO:0033499">
    <property type="term" value="P:galactose catabolic process via UDP-galactose, Leloir pathway"/>
    <property type="evidence" value="ECO:0007669"/>
    <property type="project" value="TreeGrafter"/>
</dbReference>